<keyword evidence="3" id="KW-1005">Bacterial flagellum biogenesis</keyword>
<accession>A0ABQ2ASC0</accession>
<evidence type="ECO:0000313" key="5">
    <source>
        <dbReference type="Proteomes" id="UP000655550"/>
    </source>
</evidence>
<reference evidence="5" key="1">
    <citation type="journal article" date="2019" name="Int. J. Syst. Evol. Microbiol.">
        <title>The Global Catalogue of Microorganisms (GCM) 10K type strain sequencing project: providing services to taxonomists for standard genome sequencing and annotation.</title>
        <authorList>
            <consortium name="The Broad Institute Genomics Platform"/>
            <consortium name="The Broad Institute Genome Sequencing Center for Infectious Disease"/>
            <person name="Wu L."/>
            <person name="Ma J."/>
        </authorList>
    </citation>
    <scope>NUCLEOTIDE SEQUENCE [LARGE SCALE GENOMIC DNA]</scope>
    <source>
        <strain evidence="5">CCM 8778</strain>
    </source>
</reference>
<keyword evidence="5" id="KW-1185">Reference proteome</keyword>
<dbReference type="EMBL" id="BMDE01000006">
    <property type="protein sequence ID" value="GGH94558.1"/>
    <property type="molecule type" value="Genomic_DNA"/>
</dbReference>
<evidence type="ECO:0008006" key="6">
    <source>
        <dbReference type="Google" id="ProtNLM"/>
    </source>
</evidence>
<dbReference type="InterPro" id="IPR036679">
    <property type="entry name" value="FlgN-like_sf"/>
</dbReference>
<dbReference type="InterPro" id="IPR007809">
    <property type="entry name" value="FlgN-like"/>
</dbReference>
<gene>
    <name evidence="4" type="ORF">GCM10007363_21770</name>
</gene>
<evidence type="ECO:0000256" key="3">
    <source>
        <dbReference type="ARBA" id="ARBA00022795"/>
    </source>
</evidence>
<dbReference type="SUPFAM" id="SSF140566">
    <property type="entry name" value="FlgN-like"/>
    <property type="match status" value="1"/>
</dbReference>
<comment type="function">
    <text evidence="1">Required for the efficient initiation of filament assembly.</text>
</comment>
<dbReference type="Proteomes" id="UP000655550">
    <property type="component" value="Unassembled WGS sequence"/>
</dbReference>
<proteinExistence type="inferred from homology"/>
<sequence length="164" mass="17753">MDANSQSTPMPDASLLQLLHEDLQTSQQLLALLDEEFAALQARDLHLLEKLLGSKQPLLATLSQNAQVRSQTLHSLGHSPDATGWNAYLAGHAQAEDLAKASQQLEQQLEQCRQANLRNGRLINANQASVGSLLGILRGAETPSLYDSRGATARIAQQRPLSQA</sequence>
<dbReference type="Gene3D" id="1.20.58.300">
    <property type="entry name" value="FlgN-like"/>
    <property type="match status" value="1"/>
</dbReference>
<organism evidence="4 5">
    <name type="scientific">Pseudomonas fluvialis</name>
    <dbReference type="NCBI Taxonomy" id="1793966"/>
    <lineage>
        <taxon>Bacteria</taxon>
        <taxon>Pseudomonadati</taxon>
        <taxon>Pseudomonadota</taxon>
        <taxon>Gammaproteobacteria</taxon>
        <taxon>Pseudomonadales</taxon>
        <taxon>Pseudomonadaceae</taxon>
        <taxon>Pseudomonas</taxon>
    </lineage>
</organism>
<evidence type="ECO:0000313" key="4">
    <source>
        <dbReference type="EMBL" id="GGH94558.1"/>
    </source>
</evidence>
<protein>
    <recommendedName>
        <fullName evidence="6">Flagellar biosynthesis protein FlgN</fullName>
    </recommendedName>
</protein>
<evidence type="ECO:0000256" key="1">
    <source>
        <dbReference type="ARBA" id="ARBA00002397"/>
    </source>
</evidence>
<evidence type="ECO:0000256" key="2">
    <source>
        <dbReference type="ARBA" id="ARBA00007703"/>
    </source>
</evidence>
<comment type="similarity">
    <text evidence="2">Belongs to the FlgN family.</text>
</comment>
<dbReference type="Pfam" id="PF05130">
    <property type="entry name" value="FlgN"/>
    <property type="match status" value="1"/>
</dbReference>
<comment type="caution">
    <text evidence="4">The sequence shown here is derived from an EMBL/GenBank/DDBJ whole genome shotgun (WGS) entry which is preliminary data.</text>
</comment>
<name>A0ABQ2ASC0_9PSED</name>